<dbReference type="KEGG" id="hts:HMJ29_10445"/>
<feature type="transmembrane region" description="Helical" evidence="1">
    <location>
        <begin position="394"/>
        <end position="413"/>
    </location>
</feature>
<feature type="domain" description="DUF6311" evidence="2">
    <location>
        <begin position="68"/>
        <end position="430"/>
    </location>
</feature>
<gene>
    <name evidence="3" type="ORF">HMJ29_10445</name>
</gene>
<name>A0A6M6BHR5_9BACT</name>
<accession>A0A6M6BHR5</accession>
<evidence type="ECO:0000259" key="2">
    <source>
        <dbReference type="Pfam" id="PF19830"/>
    </source>
</evidence>
<feature type="transmembrane region" description="Helical" evidence="1">
    <location>
        <begin position="309"/>
        <end position="333"/>
    </location>
</feature>
<feature type="transmembrane region" description="Helical" evidence="1">
    <location>
        <begin position="210"/>
        <end position="226"/>
    </location>
</feature>
<proteinExistence type="predicted"/>
<keyword evidence="4" id="KW-1185">Reference proteome</keyword>
<dbReference type="Proteomes" id="UP000501623">
    <property type="component" value="Chromosome"/>
</dbReference>
<reference evidence="3 4" key="1">
    <citation type="submission" date="2020-05" db="EMBL/GenBank/DDBJ databases">
        <title>Complete genome sequence of Hymenobacter sp. TS19 in Coasted Sand Dune.</title>
        <authorList>
            <person name="Lee J.-H."/>
            <person name="Jung J.-H."/>
            <person name="Jeong S."/>
            <person name="Zhao L."/>
            <person name="Kim M.-K."/>
            <person name="Seo H.-S."/>
            <person name="Lim S."/>
        </authorList>
    </citation>
    <scope>NUCLEOTIDE SEQUENCE [LARGE SCALE GENOMIC DNA]</scope>
    <source>
        <strain evidence="3 4">TS19</strain>
    </source>
</reference>
<sequence>MSLWLPKVTSFLRRKLPEIVLVVVALFLLKAAFKDVFLHPGSYLFSSGGDGLKNNYTYLYHVLWGQGTHFKGMMYPYGDHVVYSDGQPLLSMLLAGWRQLGLPLPDSGLGFMNGLMLWAIPISGLLLYRILRANLVPAWPAVIGALLISFMSPQLERILGHFGLSYGFLIPLYWYILINAFDSTKARSGWLLALYVAAGFLGGLLHPYWVTMAALLALAYGLVALLQHNKASSYSKGLAVRVMVAGLLSVGVFQLFMLLTDNIPDRPASPWGFLFYRASFASIFYPVLEPLRGFWKTALKAEPSEIWEGWAYVGLIGLVALLLTVVRVVQYLIRRRPGLILKPVLPLPLRIGLFAGILCALFGSGVPFIWGLADLLEYMKPLKQFRSIGRFAWVFYYTYTVYVVFYFNLLFRYLRNRRAGRFALSLAVLLIVIWGWEGRNATAQFAKRVSGLEITQDFMHPQDSYMTHLGWDHPITNYQAIVPMPFYLIGSEVQQMGGGSSEYESMRSSIETGLPLVAASMSRASRSRSGAVLQLFSHDVIPKEVLHDFPNQKPLLLLVTPHPLSKPEQNLVSKAQLIYSDKRASLYELPLAALNAEPARIAALSAMTSYVPRLDVVRVQSWAHPTGRSPLGNPSQAGSGNLVLWNGPVPQAQDTTTYEASVWMRSVGMESLPVLHLREWDGQTGQEVRNQEILVARATDVYHGWLRIALSTRLQKPTNRLEVYIDGETFEAADVLIRPLYADVYETLASGRPTKNNLPLQD</sequence>
<keyword evidence="1" id="KW-0472">Membrane</keyword>
<evidence type="ECO:0000313" key="3">
    <source>
        <dbReference type="EMBL" id="QJX47334.1"/>
    </source>
</evidence>
<dbReference type="InterPro" id="IPR046278">
    <property type="entry name" value="DUF6311"/>
</dbReference>
<feature type="transmembrane region" description="Helical" evidence="1">
    <location>
        <begin position="353"/>
        <end position="373"/>
    </location>
</feature>
<feature type="transmembrane region" description="Helical" evidence="1">
    <location>
        <begin position="238"/>
        <end position="259"/>
    </location>
</feature>
<evidence type="ECO:0000256" key="1">
    <source>
        <dbReference type="SAM" id="Phobius"/>
    </source>
</evidence>
<keyword evidence="1" id="KW-0812">Transmembrane</keyword>
<organism evidence="3 4">
    <name type="scientific">Hymenobacter taeanensis</name>
    <dbReference type="NCBI Taxonomy" id="2735321"/>
    <lineage>
        <taxon>Bacteria</taxon>
        <taxon>Pseudomonadati</taxon>
        <taxon>Bacteroidota</taxon>
        <taxon>Cytophagia</taxon>
        <taxon>Cytophagales</taxon>
        <taxon>Hymenobacteraceae</taxon>
        <taxon>Hymenobacter</taxon>
    </lineage>
</organism>
<dbReference type="Pfam" id="PF19830">
    <property type="entry name" value="DUF6311"/>
    <property type="match status" value="1"/>
</dbReference>
<dbReference type="RefSeq" id="WP_171591426.1">
    <property type="nucleotide sequence ID" value="NZ_CP053538.1"/>
</dbReference>
<feature type="transmembrane region" description="Helical" evidence="1">
    <location>
        <begin position="188"/>
        <end position="204"/>
    </location>
</feature>
<keyword evidence="1" id="KW-1133">Transmembrane helix</keyword>
<feature type="transmembrane region" description="Helical" evidence="1">
    <location>
        <begin position="109"/>
        <end position="128"/>
    </location>
</feature>
<dbReference type="EMBL" id="CP053538">
    <property type="protein sequence ID" value="QJX47334.1"/>
    <property type="molecule type" value="Genomic_DNA"/>
</dbReference>
<protein>
    <recommendedName>
        <fullName evidence="2">DUF6311 domain-containing protein</fullName>
    </recommendedName>
</protein>
<evidence type="ECO:0000313" key="4">
    <source>
        <dbReference type="Proteomes" id="UP000501623"/>
    </source>
</evidence>
<feature type="transmembrane region" description="Helical" evidence="1">
    <location>
        <begin position="419"/>
        <end position="436"/>
    </location>
</feature>
<feature type="transmembrane region" description="Helical" evidence="1">
    <location>
        <begin position="135"/>
        <end position="152"/>
    </location>
</feature>
<dbReference type="AlphaFoldDB" id="A0A6M6BHR5"/>
<feature type="transmembrane region" description="Helical" evidence="1">
    <location>
        <begin position="158"/>
        <end position="176"/>
    </location>
</feature>